<dbReference type="InterPro" id="IPR002885">
    <property type="entry name" value="PPR_rpt"/>
</dbReference>
<feature type="repeat" description="PPR" evidence="3">
    <location>
        <begin position="158"/>
        <end position="192"/>
    </location>
</feature>
<keyword evidence="2" id="KW-0677">Repeat</keyword>
<dbReference type="PANTHER" id="PTHR47941">
    <property type="entry name" value="PENTATRICOPEPTIDE REPEAT-CONTAINING PROTEIN 3, MITOCHONDRIAL"/>
    <property type="match status" value="1"/>
</dbReference>
<evidence type="ECO:0000256" key="2">
    <source>
        <dbReference type="ARBA" id="ARBA00022737"/>
    </source>
</evidence>
<evidence type="ECO:0000313" key="4">
    <source>
        <dbReference type="EMBL" id="KAF5185073.1"/>
    </source>
</evidence>
<evidence type="ECO:0000256" key="1">
    <source>
        <dbReference type="ARBA" id="ARBA00007626"/>
    </source>
</evidence>
<proteinExistence type="inferred from homology"/>
<dbReference type="NCBIfam" id="TIGR00756">
    <property type="entry name" value="PPR"/>
    <property type="match status" value="4"/>
</dbReference>
<evidence type="ECO:0000313" key="5">
    <source>
        <dbReference type="Proteomes" id="UP000554482"/>
    </source>
</evidence>
<comment type="caution">
    <text evidence="4">The sequence shown here is derived from an EMBL/GenBank/DDBJ whole genome shotgun (WGS) entry which is preliminary data.</text>
</comment>
<keyword evidence="5" id="KW-1185">Reference proteome</keyword>
<dbReference type="Pfam" id="PF12854">
    <property type="entry name" value="PPR_1"/>
    <property type="match status" value="1"/>
</dbReference>
<comment type="similarity">
    <text evidence="1">Belongs to the PPR family. P subfamily.</text>
</comment>
<organism evidence="4 5">
    <name type="scientific">Thalictrum thalictroides</name>
    <name type="common">Rue-anemone</name>
    <name type="synonym">Anemone thalictroides</name>
    <dbReference type="NCBI Taxonomy" id="46969"/>
    <lineage>
        <taxon>Eukaryota</taxon>
        <taxon>Viridiplantae</taxon>
        <taxon>Streptophyta</taxon>
        <taxon>Embryophyta</taxon>
        <taxon>Tracheophyta</taxon>
        <taxon>Spermatophyta</taxon>
        <taxon>Magnoliopsida</taxon>
        <taxon>Ranunculales</taxon>
        <taxon>Ranunculaceae</taxon>
        <taxon>Thalictroideae</taxon>
        <taxon>Thalictrum</taxon>
    </lineage>
</organism>
<name>A0A7J6VJJ2_THATH</name>
<protein>
    <submittedName>
        <fullName evidence="4">Pentatricopeptide repeat-containing protein</fullName>
    </submittedName>
</protein>
<dbReference type="PROSITE" id="PS51375">
    <property type="entry name" value="PPR"/>
    <property type="match status" value="4"/>
</dbReference>
<dbReference type="OrthoDB" id="185373at2759"/>
<dbReference type="InterPro" id="IPR011990">
    <property type="entry name" value="TPR-like_helical_dom_sf"/>
</dbReference>
<dbReference type="Gene3D" id="1.25.40.10">
    <property type="entry name" value="Tetratricopeptide repeat domain"/>
    <property type="match status" value="3"/>
</dbReference>
<feature type="repeat" description="PPR" evidence="3">
    <location>
        <begin position="123"/>
        <end position="157"/>
    </location>
</feature>
<dbReference type="Proteomes" id="UP000554482">
    <property type="component" value="Unassembled WGS sequence"/>
</dbReference>
<evidence type="ECO:0000256" key="3">
    <source>
        <dbReference type="PROSITE-ProRule" id="PRU00708"/>
    </source>
</evidence>
<feature type="repeat" description="PPR" evidence="3">
    <location>
        <begin position="88"/>
        <end position="122"/>
    </location>
</feature>
<gene>
    <name evidence="4" type="ORF">FRX31_025333</name>
</gene>
<dbReference type="EMBL" id="JABWDY010031191">
    <property type="protein sequence ID" value="KAF5185073.1"/>
    <property type="molecule type" value="Genomic_DNA"/>
</dbReference>
<dbReference type="AlphaFoldDB" id="A0A7J6VJJ2"/>
<feature type="repeat" description="PPR" evidence="3">
    <location>
        <begin position="193"/>
        <end position="224"/>
    </location>
</feature>
<sequence>MENEKWRPDYFTYNVVVSGFCSTEKKIEDAGKLFEKRDRVTYYNTLIDGYCKVGDLEKAVSGLWSVNNKLPEAEILLRDIGGRGISANGQIYNMLVDAFCKANKISGTFWMFNKMKQAGFSPTLVTYNSLINGLCEEGSVSKDEELAQALPSKGLNLDVITYNSIISGISEKGDILKVKELYQEMLMKNLSLDRVIYNALVRCHAREGNVPQAIQHFFEIQHTG</sequence>
<reference evidence="4 5" key="1">
    <citation type="submission" date="2020-06" db="EMBL/GenBank/DDBJ databases">
        <title>Transcriptomic and genomic resources for Thalictrum thalictroides and T. hernandezii: Facilitating candidate gene discovery in an emerging model plant lineage.</title>
        <authorList>
            <person name="Arias T."/>
            <person name="Riano-Pachon D.M."/>
            <person name="Di Stilio V.S."/>
        </authorList>
    </citation>
    <scope>NUCLEOTIDE SEQUENCE [LARGE SCALE GENOMIC DNA]</scope>
    <source>
        <strain evidence="5">cv. WT478/WT964</strain>
        <tissue evidence="4">Leaves</tissue>
    </source>
</reference>
<dbReference type="Pfam" id="PF13041">
    <property type="entry name" value="PPR_2"/>
    <property type="match status" value="1"/>
</dbReference>
<dbReference type="Pfam" id="PF01535">
    <property type="entry name" value="PPR"/>
    <property type="match status" value="2"/>
</dbReference>
<accession>A0A7J6VJJ2</accession>